<dbReference type="EMBL" id="LAZR01024640">
    <property type="protein sequence ID" value="KKL74473.1"/>
    <property type="molecule type" value="Genomic_DNA"/>
</dbReference>
<dbReference type="InterPro" id="IPR017932">
    <property type="entry name" value="GATase_2_dom"/>
</dbReference>
<accession>A0A0F9EK27</accession>
<comment type="caution">
    <text evidence="2">The sequence shown here is derived from an EMBL/GenBank/DDBJ whole genome shotgun (WGS) entry which is preliminary data.</text>
</comment>
<feature type="non-terminal residue" evidence="2">
    <location>
        <position position="60"/>
    </location>
</feature>
<dbReference type="AlphaFoldDB" id="A0A0F9EK27"/>
<dbReference type="InterPro" id="IPR029055">
    <property type="entry name" value="Ntn_hydrolases_N"/>
</dbReference>
<dbReference type="GO" id="GO:0005829">
    <property type="term" value="C:cytosol"/>
    <property type="evidence" value="ECO:0007669"/>
    <property type="project" value="TreeGrafter"/>
</dbReference>
<dbReference type="Gene3D" id="3.60.20.10">
    <property type="entry name" value="Glutamine Phosphoribosylpyrophosphate, subunit 1, domain 1"/>
    <property type="match status" value="1"/>
</dbReference>
<name>A0A0F9EK27_9ZZZZ</name>
<evidence type="ECO:0000313" key="2">
    <source>
        <dbReference type="EMBL" id="KKL74473.1"/>
    </source>
</evidence>
<evidence type="ECO:0000259" key="1">
    <source>
        <dbReference type="PROSITE" id="PS51278"/>
    </source>
</evidence>
<protein>
    <recommendedName>
        <fullName evidence="1">Glutamine amidotransferase type-2 domain-containing protein</fullName>
    </recommendedName>
</protein>
<dbReference type="SUPFAM" id="SSF56235">
    <property type="entry name" value="N-terminal nucleophile aminohydrolases (Ntn hydrolases)"/>
    <property type="match status" value="1"/>
</dbReference>
<feature type="domain" description="Glutamine amidotransferase type-2" evidence="1">
    <location>
        <begin position="2"/>
        <end position="60"/>
    </location>
</feature>
<dbReference type="InterPro" id="IPR051786">
    <property type="entry name" value="ASN_synthetase/amidase"/>
</dbReference>
<dbReference type="PANTHER" id="PTHR43284">
    <property type="entry name" value="ASPARAGINE SYNTHETASE (GLUTAMINE-HYDROLYZING)"/>
    <property type="match status" value="1"/>
</dbReference>
<gene>
    <name evidence="2" type="ORF">LCGC14_2064520</name>
</gene>
<proteinExistence type="predicted"/>
<sequence>MCGIAGIYSPSGAMRKEIVTSVRRMTLSLAHRGPDSDGIWFEEGRRICLGHRRLSIIDLS</sequence>
<dbReference type="PROSITE" id="PS51278">
    <property type="entry name" value="GATASE_TYPE_2"/>
    <property type="match status" value="1"/>
</dbReference>
<dbReference type="PANTHER" id="PTHR43284:SF1">
    <property type="entry name" value="ASPARAGINE SYNTHETASE"/>
    <property type="match status" value="1"/>
</dbReference>
<organism evidence="2">
    <name type="scientific">marine sediment metagenome</name>
    <dbReference type="NCBI Taxonomy" id="412755"/>
    <lineage>
        <taxon>unclassified sequences</taxon>
        <taxon>metagenomes</taxon>
        <taxon>ecological metagenomes</taxon>
    </lineage>
</organism>
<reference evidence="2" key="1">
    <citation type="journal article" date="2015" name="Nature">
        <title>Complex archaea that bridge the gap between prokaryotes and eukaryotes.</title>
        <authorList>
            <person name="Spang A."/>
            <person name="Saw J.H."/>
            <person name="Jorgensen S.L."/>
            <person name="Zaremba-Niedzwiedzka K."/>
            <person name="Martijn J."/>
            <person name="Lind A.E."/>
            <person name="van Eijk R."/>
            <person name="Schleper C."/>
            <person name="Guy L."/>
            <person name="Ettema T.J."/>
        </authorList>
    </citation>
    <scope>NUCLEOTIDE SEQUENCE</scope>
</reference>